<dbReference type="InterPro" id="IPR005467">
    <property type="entry name" value="His_kinase_dom"/>
</dbReference>
<evidence type="ECO:0000256" key="15">
    <source>
        <dbReference type="SAM" id="Coils"/>
    </source>
</evidence>
<dbReference type="InterPro" id="IPR029016">
    <property type="entry name" value="GAF-like_dom_sf"/>
</dbReference>
<keyword evidence="20" id="KW-1185">Reference proteome</keyword>
<dbReference type="InterPro" id="IPR036890">
    <property type="entry name" value="HATPase_C_sf"/>
</dbReference>
<keyword evidence="3 14" id="KW-1003">Cell membrane</keyword>
<keyword evidence="15" id="KW-0175">Coiled coil</keyword>
<dbReference type="GO" id="GO:0000155">
    <property type="term" value="F:phosphorelay sensor kinase activity"/>
    <property type="evidence" value="ECO:0007669"/>
    <property type="project" value="UniProtKB-UniRule"/>
</dbReference>
<keyword evidence="12 14" id="KW-0902">Two-component regulatory system</keyword>
<feature type="transmembrane region" description="Helical" evidence="16">
    <location>
        <begin position="25"/>
        <end position="46"/>
    </location>
</feature>
<dbReference type="Gene3D" id="3.30.565.10">
    <property type="entry name" value="Histidine kinase-like ATPase, C-terminal domain"/>
    <property type="match status" value="1"/>
</dbReference>
<dbReference type="Gene3D" id="1.20.120.960">
    <property type="entry name" value="Histidine kinase NarX, sensor domain"/>
    <property type="match status" value="1"/>
</dbReference>
<dbReference type="Pfam" id="PF00672">
    <property type="entry name" value="HAMP"/>
    <property type="match status" value="1"/>
</dbReference>
<organism evidence="19 20">
    <name type="scientific">Thiothrix nivea (strain ATCC 35100 / DSM 5205 / JP2)</name>
    <dbReference type="NCBI Taxonomy" id="870187"/>
    <lineage>
        <taxon>Bacteria</taxon>
        <taxon>Pseudomonadati</taxon>
        <taxon>Pseudomonadota</taxon>
        <taxon>Gammaproteobacteria</taxon>
        <taxon>Thiotrichales</taxon>
        <taxon>Thiotrichaceae</taxon>
        <taxon>Thiothrix</taxon>
    </lineage>
</organism>
<feature type="domain" description="Histidine kinase" evidence="17">
    <location>
        <begin position="430"/>
        <end position="626"/>
    </location>
</feature>
<evidence type="ECO:0000256" key="9">
    <source>
        <dbReference type="ARBA" id="ARBA00022777"/>
    </source>
</evidence>
<evidence type="ECO:0000256" key="12">
    <source>
        <dbReference type="ARBA" id="ARBA00023012"/>
    </source>
</evidence>
<dbReference type="GO" id="GO:0005524">
    <property type="term" value="F:ATP binding"/>
    <property type="evidence" value="ECO:0007669"/>
    <property type="project" value="UniProtKB-UniRule"/>
</dbReference>
<keyword evidence="11 16" id="KW-1133">Transmembrane helix</keyword>
<dbReference type="GO" id="GO:0046983">
    <property type="term" value="F:protein dimerization activity"/>
    <property type="evidence" value="ECO:0007669"/>
    <property type="project" value="UniProtKB-UniRule"/>
</dbReference>
<keyword evidence="10 14" id="KW-0067">ATP-binding</keyword>
<sequence length="640" mass="71432">MKADSPVPWSILLARDIWHKLKNSLLVQLGGMIAAITLLALAGMSVSWRVAETIQGNGEAINIAGSLRMQSWRMASFHQRLLQDDTRDYRETLQEAITRFEHDLVSEPILAIVPDDDDVPLRQVYQEVETRWLTRVKPALLPKPEAIGQLAVLDEIPVFVDRINDLVKQMEETVEAKILFLRIILATTIVGTLLVVMLSIYLLNNILFAPLKSLLGLTEHIRQGDLTARTHLTGEDEIGQLGQAFNRMAEDLAKLYQNLETRVEQKTAELTRSNRSLDLLYRSITRLHGISPDREVFQNVLRDAETVLGLGHGTICLKGDTENLGQVVATTVEGGVSPLCQHAANCVECHDVHAVRMNTLPDGRHVLRMPLTDTDKRFGILAVDVPAGSSAERWQIQLLEALSRHIGITIASEQRIEQHRRVSLLEERAVIARELHDSLAQSLAYMKIQVSRLRTALKSPEEGEEIAEALEDLREGLNSSYQQLRELLSTFRLRMEDADLGMALAQTTTEFAERGNLPITLDANLDSISLTPNEEIHVLQIVREALSNVLKHAKASHAWVTVHGQPDHRLRLQITDDGIGIQKTASIHHYGVAIMNERARALKGTLQFFPRIGGGTCVQLDFTPANTHHFAPDPRIAHAA</sequence>
<evidence type="ECO:0000256" key="10">
    <source>
        <dbReference type="ARBA" id="ARBA00022840"/>
    </source>
</evidence>
<evidence type="ECO:0000256" key="16">
    <source>
        <dbReference type="SAM" id="Phobius"/>
    </source>
</evidence>
<dbReference type="CDD" id="cd06225">
    <property type="entry name" value="HAMP"/>
    <property type="match status" value="1"/>
</dbReference>
<feature type="domain" description="HAMP" evidence="18">
    <location>
        <begin position="205"/>
        <end position="257"/>
    </location>
</feature>
<dbReference type="GO" id="GO:0005886">
    <property type="term" value="C:plasma membrane"/>
    <property type="evidence" value="ECO:0007669"/>
    <property type="project" value="UniProtKB-SubCell"/>
</dbReference>
<keyword evidence="13 14" id="KW-0472">Membrane</keyword>
<dbReference type="PROSITE" id="PS50109">
    <property type="entry name" value="HIS_KIN"/>
    <property type="match status" value="1"/>
</dbReference>
<proteinExistence type="predicted"/>
<keyword evidence="8 14" id="KW-0547">Nucleotide-binding</keyword>
<evidence type="ECO:0000259" key="17">
    <source>
        <dbReference type="PROSITE" id="PS50109"/>
    </source>
</evidence>
<evidence type="ECO:0000256" key="2">
    <source>
        <dbReference type="ARBA" id="ARBA00004429"/>
    </source>
</evidence>
<dbReference type="Pfam" id="PF13675">
    <property type="entry name" value="PilJ"/>
    <property type="match status" value="1"/>
</dbReference>
<dbReference type="InterPro" id="IPR003594">
    <property type="entry name" value="HATPase_dom"/>
</dbReference>
<comment type="subcellular location">
    <subcellularLocation>
        <location evidence="2">Cell inner membrane</location>
        <topology evidence="2">Multi-pass membrane protein</topology>
    </subcellularLocation>
</comment>
<keyword evidence="4 14" id="KW-0997">Cell inner membrane</keyword>
<dbReference type="SUPFAM" id="SSF158472">
    <property type="entry name" value="HAMP domain-like"/>
    <property type="match status" value="1"/>
</dbReference>
<keyword evidence="6 14" id="KW-0808">Transferase</keyword>
<dbReference type="EC" id="2.7.13.3" evidence="14"/>
<dbReference type="SMART" id="SM00387">
    <property type="entry name" value="HATPase_c"/>
    <property type="match status" value="1"/>
</dbReference>
<evidence type="ECO:0000256" key="3">
    <source>
        <dbReference type="ARBA" id="ARBA00022475"/>
    </source>
</evidence>
<evidence type="ECO:0000256" key="1">
    <source>
        <dbReference type="ARBA" id="ARBA00000085"/>
    </source>
</evidence>
<dbReference type="Gene3D" id="1.10.8.500">
    <property type="entry name" value="HAMP domain in histidine kinase"/>
    <property type="match status" value="1"/>
</dbReference>
<dbReference type="InterPro" id="IPR011712">
    <property type="entry name" value="Sig_transdc_His_kin_sub3_dim/P"/>
</dbReference>
<dbReference type="RefSeq" id="WP_002707817.1">
    <property type="nucleotide sequence ID" value="NZ_JH651384.1"/>
</dbReference>
<dbReference type="Pfam" id="PF02518">
    <property type="entry name" value="HATPase_c"/>
    <property type="match status" value="1"/>
</dbReference>
<evidence type="ECO:0000256" key="14">
    <source>
        <dbReference type="PIRNR" id="PIRNR003167"/>
    </source>
</evidence>
<dbReference type="PIRSF" id="PIRSF003167">
    <property type="entry name" value="STHK_NarX/NarQ"/>
    <property type="match status" value="1"/>
</dbReference>
<evidence type="ECO:0000256" key="13">
    <source>
        <dbReference type="ARBA" id="ARBA00023136"/>
    </source>
</evidence>
<comment type="catalytic activity">
    <reaction evidence="1 14">
        <text>ATP + protein L-histidine = ADP + protein N-phospho-L-histidine.</text>
        <dbReference type="EC" id="2.7.13.3"/>
    </reaction>
</comment>
<dbReference type="Pfam" id="PF07730">
    <property type="entry name" value="HisKA_3"/>
    <property type="match status" value="1"/>
</dbReference>
<evidence type="ECO:0000256" key="11">
    <source>
        <dbReference type="ARBA" id="ARBA00022989"/>
    </source>
</evidence>
<dbReference type="Gene3D" id="3.30.450.40">
    <property type="match status" value="1"/>
</dbReference>
<dbReference type="EMBL" id="JH651384">
    <property type="protein sequence ID" value="EIJ33869.1"/>
    <property type="molecule type" value="Genomic_DNA"/>
</dbReference>
<dbReference type="PROSITE" id="PS50885">
    <property type="entry name" value="HAMP"/>
    <property type="match status" value="1"/>
</dbReference>
<accession>A0A656HFA1</accession>
<evidence type="ECO:0000313" key="19">
    <source>
        <dbReference type="EMBL" id="EIJ33869.1"/>
    </source>
</evidence>
<dbReference type="InterPro" id="IPR029095">
    <property type="entry name" value="NarX-like_N"/>
</dbReference>
<name>A0A656HFA1_THINJ</name>
<dbReference type="PANTHER" id="PTHR24421:SF10">
    <property type="entry name" value="NITRATE_NITRITE SENSOR PROTEIN NARQ"/>
    <property type="match status" value="1"/>
</dbReference>
<evidence type="ECO:0000256" key="7">
    <source>
        <dbReference type="ARBA" id="ARBA00022692"/>
    </source>
</evidence>
<dbReference type="Gene3D" id="1.20.5.1930">
    <property type="match status" value="1"/>
</dbReference>
<keyword evidence="9 14" id="KW-0418">Kinase</keyword>
<dbReference type="Proteomes" id="UP000005317">
    <property type="component" value="Unassembled WGS sequence"/>
</dbReference>
<evidence type="ECO:0000256" key="4">
    <source>
        <dbReference type="ARBA" id="ARBA00022519"/>
    </source>
</evidence>
<keyword evidence="7 16" id="KW-0812">Transmembrane</keyword>
<dbReference type="CDD" id="cd19408">
    <property type="entry name" value="NarX_NarQ_sensor"/>
    <property type="match status" value="1"/>
</dbReference>
<dbReference type="SMART" id="SM00304">
    <property type="entry name" value="HAMP"/>
    <property type="match status" value="1"/>
</dbReference>
<dbReference type="SUPFAM" id="SSF55874">
    <property type="entry name" value="ATPase domain of HSP90 chaperone/DNA topoisomerase II/histidine kinase"/>
    <property type="match status" value="1"/>
</dbReference>
<keyword evidence="5" id="KW-0597">Phosphoprotein</keyword>
<dbReference type="CDD" id="cd16917">
    <property type="entry name" value="HATPase_UhpB-NarQ-NarX-like"/>
    <property type="match status" value="1"/>
</dbReference>
<evidence type="ECO:0000259" key="18">
    <source>
        <dbReference type="PROSITE" id="PS50885"/>
    </source>
</evidence>
<dbReference type="SUPFAM" id="SSF55781">
    <property type="entry name" value="GAF domain-like"/>
    <property type="match status" value="1"/>
</dbReference>
<gene>
    <name evidence="19" type="ORF">Thini_1251</name>
</gene>
<evidence type="ECO:0000256" key="6">
    <source>
        <dbReference type="ARBA" id="ARBA00022679"/>
    </source>
</evidence>
<feature type="transmembrane region" description="Helical" evidence="16">
    <location>
        <begin position="179"/>
        <end position="203"/>
    </location>
</feature>
<dbReference type="AlphaFoldDB" id="A0A656HFA1"/>
<reference evidence="20" key="1">
    <citation type="journal article" date="2011" name="Stand. Genomic Sci.">
        <title>Genome sequence of the filamentous, gliding Thiothrix nivea neotype strain (JP2(T)).</title>
        <authorList>
            <person name="Lapidus A."/>
            <person name="Nolan M."/>
            <person name="Lucas S."/>
            <person name="Glavina Del Rio T."/>
            <person name="Tice H."/>
            <person name="Cheng J.F."/>
            <person name="Tapia R."/>
            <person name="Han C."/>
            <person name="Goodwin L."/>
            <person name="Pitluck S."/>
            <person name="Liolios K."/>
            <person name="Pagani I."/>
            <person name="Ivanova N."/>
            <person name="Huntemann M."/>
            <person name="Mavromatis K."/>
            <person name="Mikhailova N."/>
            <person name="Pati A."/>
            <person name="Chen A."/>
            <person name="Palaniappan K."/>
            <person name="Land M."/>
            <person name="Brambilla E.M."/>
            <person name="Rohde M."/>
            <person name="Abt B."/>
            <person name="Verbarg S."/>
            <person name="Goker M."/>
            <person name="Bristow J."/>
            <person name="Eisen J.A."/>
            <person name="Markowitz V."/>
            <person name="Hugenholtz P."/>
            <person name="Kyrpides N.C."/>
            <person name="Klenk H.P."/>
            <person name="Woyke T."/>
        </authorList>
    </citation>
    <scope>NUCLEOTIDE SEQUENCE [LARGE SCALE GENOMIC DNA]</scope>
    <source>
        <strain evidence="20">ATCC 35100 / DSM 5205 / JP2</strain>
    </source>
</reference>
<dbReference type="InterPro" id="IPR042295">
    <property type="entry name" value="NarX-like_N_sf"/>
</dbReference>
<feature type="coiled-coil region" evidence="15">
    <location>
        <begin position="249"/>
        <end position="276"/>
    </location>
</feature>
<evidence type="ECO:0000256" key="8">
    <source>
        <dbReference type="ARBA" id="ARBA00022741"/>
    </source>
</evidence>
<dbReference type="InterPro" id="IPR016380">
    <property type="entry name" value="Sig_transdc_His_kin_NarX/NarQ"/>
</dbReference>
<protein>
    <recommendedName>
        <fullName evidence="14">Sensor protein</fullName>
        <ecNumber evidence="14">2.7.13.3</ecNumber>
    </recommendedName>
</protein>
<dbReference type="InterPro" id="IPR050482">
    <property type="entry name" value="Sensor_HK_TwoCompSys"/>
</dbReference>
<dbReference type="InterPro" id="IPR003660">
    <property type="entry name" value="HAMP_dom"/>
</dbReference>
<evidence type="ECO:0000313" key="20">
    <source>
        <dbReference type="Proteomes" id="UP000005317"/>
    </source>
</evidence>
<dbReference type="PANTHER" id="PTHR24421">
    <property type="entry name" value="NITRATE/NITRITE SENSOR PROTEIN NARX-RELATED"/>
    <property type="match status" value="1"/>
</dbReference>
<evidence type="ECO:0000256" key="5">
    <source>
        <dbReference type="ARBA" id="ARBA00022553"/>
    </source>
</evidence>